<dbReference type="InterPro" id="IPR012902">
    <property type="entry name" value="N_methyl_site"/>
</dbReference>
<dbReference type="AlphaFoldDB" id="A0A2S5CJE1"/>
<comment type="caution">
    <text evidence="1">The sequence shown here is derived from an EMBL/GenBank/DDBJ whole genome shotgun (WGS) entry which is preliminary data.</text>
</comment>
<dbReference type="Proteomes" id="UP000237423">
    <property type="component" value="Unassembled WGS sequence"/>
</dbReference>
<dbReference type="InterPro" id="IPR013362">
    <property type="entry name" value="Pilus_4_PilV"/>
</dbReference>
<organism evidence="1 2">
    <name type="scientific">Methylovulum psychrotolerans</name>
    <dbReference type="NCBI Taxonomy" id="1704499"/>
    <lineage>
        <taxon>Bacteria</taxon>
        <taxon>Pseudomonadati</taxon>
        <taxon>Pseudomonadota</taxon>
        <taxon>Gammaproteobacteria</taxon>
        <taxon>Methylococcales</taxon>
        <taxon>Methylococcaceae</taxon>
        <taxon>Methylovulum</taxon>
    </lineage>
</organism>
<proteinExistence type="predicted"/>
<sequence length="177" mass="18734">MMLARGIMPKALGFTLIEVLVTMLLLSGGMLGFAALQGVSLKNNQKALQHSIATQLAYDLADRMRANHDPSGSPLAGPVYAGLSPANAVQQPACVPMGAGTAGCPRDIMAQNDLFEWYQSATINTQLPGVIASVVNAGATATGGTMYTITINWDSNRDGVVDTNYGTDDFYRMSLYL</sequence>
<name>A0A2S5CJE1_9GAMM</name>
<reference evidence="1 2" key="1">
    <citation type="submission" date="2017-11" db="EMBL/GenBank/DDBJ databases">
        <title>Draft Genome Sequence of Methylobacter psychrotolerans Sph1T, an Obligate Methanotroph from Low-Temperature Environments.</title>
        <authorList>
            <person name="Oshkin I.Y."/>
            <person name="Miroshnikov K."/>
            <person name="Belova S.E."/>
            <person name="Korzhenkov A."/>
            <person name="Toshchakov S.V."/>
            <person name="Dedysh S.N."/>
        </authorList>
    </citation>
    <scope>NUCLEOTIDE SEQUENCE [LARGE SCALE GENOMIC DNA]</scope>
    <source>
        <strain evidence="1 2">Sph1</strain>
    </source>
</reference>
<dbReference type="EMBL" id="PGFZ01000008">
    <property type="protein sequence ID" value="POZ50862.1"/>
    <property type="molecule type" value="Genomic_DNA"/>
</dbReference>
<protein>
    <submittedName>
        <fullName evidence="1">Type IV pilus modification protein PilV</fullName>
    </submittedName>
</protein>
<evidence type="ECO:0000313" key="1">
    <source>
        <dbReference type="EMBL" id="POZ50862.1"/>
    </source>
</evidence>
<dbReference type="NCBIfam" id="TIGR02532">
    <property type="entry name" value="IV_pilin_GFxxxE"/>
    <property type="match status" value="1"/>
</dbReference>
<dbReference type="RefSeq" id="WP_249028067.1">
    <property type="nucleotide sequence ID" value="NZ_PGFZ01000008.1"/>
</dbReference>
<evidence type="ECO:0000313" key="2">
    <source>
        <dbReference type="Proteomes" id="UP000237423"/>
    </source>
</evidence>
<gene>
    <name evidence="1" type="primary">pilV</name>
    <name evidence="1" type="ORF">AADEFJLK_03334</name>
</gene>
<dbReference type="Pfam" id="PF07963">
    <property type="entry name" value="N_methyl"/>
    <property type="match status" value="1"/>
</dbReference>
<accession>A0A2S5CJE1</accession>
<dbReference type="NCBIfam" id="TIGR02523">
    <property type="entry name" value="type_IV_pilV"/>
    <property type="match status" value="1"/>
</dbReference>